<accession>A0A5J4N4M7</accession>
<dbReference type="InterPro" id="IPR032377">
    <property type="entry name" value="STAR_dimer"/>
</dbReference>
<dbReference type="Pfam" id="PF22675">
    <property type="entry name" value="KH-I_KHDC4-BBP"/>
    <property type="match status" value="1"/>
</dbReference>
<dbReference type="GO" id="GO:0003729">
    <property type="term" value="F:mRNA binding"/>
    <property type="evidence" value="ECO:0007669"/>
    <property type="project" value="TreeGrafter"/>
</dbReference>
<dbReference type="SUPFAM" id="SSF54791">
    <property type="entry name" value="Eukaryotic type KH-domain (KH-domain type I)"/>
    <property type="match status" value="1"/>
</dbReference>
<dbReference type="EMBL" id="QNGE01010661">
    <property type="protein sequence ID" value="KAA3670425.1"/>
    <property type="molecule type" value="Genomic_DNA"/>
</dbReference>
<gene>
    <name evidence="4" type="ORF">DEA37_0008355</name>
</gene>
<dbReference type="PANTHER" id="PTHR11208:SF125">
    <property type="entry name" value="KH DOMAIN-CONTAINING RNA-BINDING PROTEIN QKI"/>
    <property type="match status" value="1"/>
</dbReference>
<feature type="domain" description="STAR protein homodimerisation region" evidence="2">
    <location>
        <begin position="18"/>
        <end position="61"/>
    </location>
</feature>
<evidence type="ECO:0000259" key="3">
    <source>
        <dbReference type="Pfam" id="PF22675"/>
    </source>
</evidence>
<dbReference type="InterPro" id="IPR036612">
    <property type="entry name" value="KH_dom_type_1_sf"/>
</dbReference>
<name>A0A5J4N4M7_9TREM</name>
<comment type="caution">
    <text evidence="4">The sequence shown here is derived from an EMBL/GenBank/DDBJ whole genome shotgun (WGS) entry which is preliminary data.</text>
</comment>
<dbReference type="InterPro" id="IPR055256">
    <property type="entry name" value="KH_1_KHDC4/BBP-like"/>
</dbReference>
<dbReference type="GO" id="GO:0005634">
    <property type="term" value="C:nucleus"/>
    <property type="evidence" value="ECO:0007669"/>
    <property type="project" value="TreeGrafter"/>
</dbReference>
<reference evidence="4 5" key="1">
    <citation type="journal article" date="2019" name="Gigascience">
        <title>Whole-genome sequence of the oriental lung fluke Paragonimus westermani.</title>
        <authorList>
            <person name="Oey H."/>
            <person name="Zakrzewski M."/>
            <person name="Narain K."/>
            <person name="Devi K.R."/>
            <person name="Agatsuma T."/>
            <person name="Nawaratna S."/>
            <person name="Gobert G.N."/>
            <person name="Jones M.K."/>
            <person name="Ragan M.A."/>
            <person name="McManus D.P."/>
            <person name="Krause L."/>
        </authorList>
    </citation>
    <scope>NUCLEOTIDE SEQUENCE [LARGE SCALE GENOMIC DNA]</scope>
    <source>
        <strain evidence="4 5">IND2009</strain>
    </source>
</reference>
<proteinExistence type="predicted"/>
<dbReference type="AlphaFoldDB" id="A0A5J4N4M7"/>
<keyword evidence="1" id="KW-0694">RNA-binding</keyword>
<sequence>MKIENHDKNLDSVLVHKATPEYLQDLLKDKKQLQNFPNIFLHLEIILEKEITRVRERLFHLNESFRKSENELPEPAGNITTLQEKVFVPVKENPNYNFVGRLLGPRGLTAKQLEQDLECKIMVRGRGSLRDKKKVSYSL</sequence>
<protein>
    <submittedName>
        <fullName evidence="4">Protein quaking</fullName>
    </submittedName>
</protein>
<organism evidence="4 5">
    <name type="scientific">Paragonimus westermani</name>
    <dbReference type="NCBI Taxonomy" id="34504"/>
    <lineage>
        <taxon>Eukaryota</taxon>
        <taxon>Metazoa</taxon>
        <taxon>Spiralia</taxon>
        <taxon>Lophotrochozoa</taxon>
        <taxon>Platyhelminthes</taxon>
        <taxon>Trematoda</taxon>
        <taxon>Digenea</taxon>
        <taxon>Plagiorchiida</taxon>
        <taxon>Troglotremata</taxon>
        <taxon>Troglotrematidae</taxon>
        <taxon>Paragonimus</taxon>
    </lineage>
</organism>
<dbReference type="GO" id="GO:0048024">
    <property type="term" value="P:regulation of mRNA splicing, via spliceosome"/>
    <property type="evidence" value="ECO:0007669"/>
    <property type="project" value="TreeGrafter"/>
</dbReference>
<dbReference type="Proteomes" id="UP000324629">
    <property type="component" value="Unassembled WGS sequence"/>
</dbReference>
<evidence type="ECO:0000313" key="4">
    <source>
        <dbReference type="EMBL" id="KAA3670425.1"/>
    </source>
</evidence>
<dbReference type="Gene3D" id="1.20.5.4010">
    <property type="match status" value="1"/>
</dbReference>
<dbReference type="PANTHER" id="PTHR11208">
    <property type="entry name" value="RNA-BINDING PROTEIN RELATED"/>
    <property type="match status" value="1"/>
</dbReference>
<dbReference type="Pfam" id="PF16544">
    <property type="entry name" value="STAR_dimer"/>
    <property type="match status" value="1"/>
</dbReference>
<keyword evidence="5" id="KW-1185">Reference proteome</keyword>
<evidence type="ECO:0000256" key="1">
    <source>
        <dbReference type="ARBA" id="ARBA00022884"/>
    </source>
</evidence>
<evidence type="ECO:0000259" key="2">
    <source>
        <dbReference type="Pfam" id="PF16544"/>
    </source>
</evidence>
<evidence type="ECO:0000313" key="5">
    <source>
        <dbReference type="Proteomes" id="UP000324629"/>
    </source>
</evidence>
<dbReference type="InterPro" id="IPR045071">
    <property type="entry name" value="BBP-like"/>
</dbReference>
<feature type="domain" description="KHDC4/BBP-like KH-domain type I" evidence="3">
    <location>
        <begin position="93"/>
        <end position="132"/>
    </location>
</feature>
<dbReference type="Gene3D" id="3.30.1370.10">
    <property type="entry name" value="K Homology domain, type 1"/>
    <property type="match status" value="1"/>
</dbReference>